<evidence type="ECO:0000313" key="2">
    <source>
        <dbReference type="EMBL" id="WVX83308.1"/>
    </source>
</evidence>
<name>A0ABZ2CIE1_9BACI</name>
<feature type="transmembrane region" description="Helical" evidence="1">
    <location>
        <begin position="15"/>
        <end position="32"/>
    </location>
</feature>
<keyword evidence="1" id="KW-0472">Membrane</keyword>
<accession>A0ABZ2CIE1</accession>
<keyword evidence="3" id="KW-1185">Reference proteome</keyword>
<keyword evidence="1" id="KW-1133">Transmembrane helix</keyword>
<reference evidence="2 3" key="1">
    <citation type="submission" date="2023-10" db="EMBL/GenBank/DDBJ databases">
        <title>Niallia locisalis sp.nov. isolated from a salt pond sample.</title>
        <authorList>
            <person name="Li X.-J."/>
            <person name="Dong L."/>
        </authorList>
    </citation>
    <scope>NUCLEOTIDE SEQUENCE [LARGE SCALE GENOMIC DNA]</scope>
    <source>
        <strain evidence="2 3">DSM 29761</strain>
    </source>
</reference>
<evidence type="ECO:0000256" key="1">
    <source>
        <dbReference type="SAM" id="Phobius"/>
    </source>
</evidence>
<sequence>MLELLLDLTNLQVDYTLYVSILFGLSVKWLWIRNIEFKYIDSVYAASDVQLQKKTRLQQNKKQLPINKQLMWILIYVRRKKNLSEEPDSTISSIF</sequence>
<dbReference type="RefSeq" id="WP_338452193.1">
    <property type="nucleotide sequence ID" value="NZ_CP137640.1"/>
</dbReference>
<keyword evidence="1" id="KW-0812">Transmembrane</keyword>
<protein>
    <submittedName>
        <fullName evidence="2">Uncharacterized protein</fullName>
    </submittedName>
</protein>
<evidence type="ECO:0000313" key="3">
    <source>
        <dbReference type="Proteomes" id="UP001357223"/>
    </source>
</evidence>
<dbReference type="EMBL" id="CP137640">
    <property type="protein sequence ID" value="WVX83308.1"/>
    <property type="molecule type" value="Genomic_DNA"/>
</dbReference>
<dbReference type="Proteomes" id="UP001357223">
    <property type="component" value="Chromosome"/>
</dbReference>
<proteinExistence type="predicted"/>
<organism evidence="2 3">
    <name type="scientific">Niallia oryzisoli</name>
    <dbReference type="NCBI Taxonomy" id="1737571"/>
    <lineage>
        <taxon>Bacteria</taxon>
        <taxon>Bacillati</taxon>
        <taxon>Bacillota</taxon>
        <taxon>Bacilli</taxon>
        <taxon>Bacillales</taxon>
        <taxon>Bacillaceae</taxon>
        <taxon>Niallia</taxon>
    </lineage>
</organism>
<gene>
    <name evidence="2" type="ORF">R4Z09_10080</name>
</gene>